<name>A0ABU6XWN5_9FABA</name>
<keyword evidence="6 11" id="KW-0547">Nucleotide-binding</keyword>
<evidence type="ECO:0000256" key="12">
    <source>
        <dbReference type="RuleBase" id="RU000304"/>
    </source>
</evidence>
<keyword evidence="7 15" id="KW-0418">Kinase</keyword>
<keyword evidence="16" id="KW-1185">Reference proteome</keyword>
<evidence type="ECO:0000256" key="4">
    <source>
        <dbReference type="ARBA" id="ARBA00022527"/>
    </source>
</evidence>
<dbReference type="EC" id="2.7.11.1" evidence="3"/>
<keyword evidence="8 11" id="KW-0067">ATP-binding</keyword>
<dbReference type="PROSITE" id="PS50011">
    <property type="entry name" value="PROTEIN_KINASE_DOM"/>
    <property type="match status" value="1"/>
</dbReference>
<comment type="catalytic activity">
    <reaction evidence="10">
        <text>L-seryl-[protein] + ATP = O-phospho-L-seryl-[protein] + ADP + H(+)</text>
        <dbReference type="Rhea" id="RHEA:17989"/>
        <dbReference type="Rhea" id="RHEA-COMP:9863"/>
        <dbReference type="Rhea" id="RHEA-COMP:11604"/>
        <dbReference type="ChEBI" id="CHEBI:15378"/>
        <dbReference type="ChEBI" id="CHEBI:29999"/>
        <dbReference type="ChEBI" id="CHEBI:30616"/>
        <dbReference type="ChEBI" id="CHEBI:83421"/>
        <dbReference type="ChEBI" id="CHEBI:456216"/>
        <dbReference type="EC" id="2.7.11.1"/>
    </reaction>
</comment>
<dbReference type="PANTHER" id="PTHR43895">
    <property type="entry name" value="CALCIUM/CALMODULIN-DEPENDENT PROTEIN KINASE KINASE-RELATED"/>
    <property type="match status" value="1"/>
</dbReference>
<dbReference type="Pfam" id="PF03822">
    <property type="entry name" value="NAF"/>
    <property type="match status" value="1"/>
</dbReference>
<dbReference type="InterPro" id="IPR004041">
    <property type="entry name" value="NAF_dom"/>
</dbReference>
<reference evidence="15 16" key="1">
    <citation type="journal article" date="2023" name="Plants (Basel)">
        <title>Bridging the Gap: Combining Genomics and Transcriptomics Approaches to Understand Stylosanthes scabra, an Orphan Legume from the Brazilian Caatinga.</title>
        <authorList>
            <person name="Ferreira-Neto J.R.C."/>
            <person name="da Silva M.D."/>
            <person name="Binneck E."/>
            <person name="de Melo N.F."/>
            <person name="da Silva R.H."/>
            <person name="de Melo A.L.T.M."/>
            <person name="Pandolfi V."/>
            <person name="Bustamante F.O."/>
            <person name="Brasileiro-Vidal A.C."/>
            <person name="Benko-Iseppon A.M."/>
        </authorList>
    </citation>
    <scope>NUCLEOTIDE SEQUENCE [LARGE SCALE GENOMIC DNA]</scope>
    <source>
        <tissue evidence="15">Leaves</tissue>
    </source>
</reference>
<dbReference type="PROSITE" id="PS50816">
    <property type="entry name" value="NAF"/>
    <property type="match status" value="1"/>
</dbReference>
<evidence type="ECO:0000256" key="5">
    <source>
        <dbReference type="ARBA" id="ARBA00022679"/>
    </source>
</evidence>
<sequence length="437" mass="49267">MEVENKTLFGKYQIGRLLGKGTFGRVNYGKEIATGESVAIKVINKSKVKKEGMVDQIQREISVMHLVRHPNIVDLREVLATKTKIFFVMEYARGGELFAKVVKGRLSEELARKYFQQLISAVAFCHSCGVSHRDLKPENLLLDENENLKVSDFGLSALPEQLWNDGLLHTQCGTPSYVAPEILRKKGYDGSKADIWSCGIILYALLAGYLPFQHENLIYLYTKLLKAEFEFPPWFSLESRTLISNILVPDPHTRISISSIMSAPWFLDGFSSTSTCSSPHHQPWENKLASRVHHPLSSSSPKFFNAFEFISTMSSGFDLSGLFEDKRRTSSIFTSKCSPSVILSKIDSMAKDLRFKIEKGKDSQVRLQAPSEGRSGRLLVAAEVFKVAEEVAVVEFSKCSGDTLEYEKLCEEQIRPALKDIVWTWQGEYCEEFSKSS</sequence>
<comment type="cofactor">
    <cofactor evidence="1">
        <name>Mn(2+)</name>
        <dbReference type="ChEBI" id="CHEBI:29035"/>
    </cofactor>
</comment>
<feature type="domain" description="NAF" evidence="14">
    <location>
        <begin position="299"/>
        <end position="324"/>
    </location>
</feature>
<accession>A0ABU6XWN5</accession>
<feature type="binding site" evidence="11">
    <location>
        <position position="41"/>
    </location>
    <ligand>
        <name>ATP</name>
        <dbReference type="ChEBI" id="CHEBI:30616"/>
    </ligand>
</feature>
<evidence type="ECO:0000256" key="11">
    <source>
        <dbReference type="PROSITE-ProRule" id="PRU10141"/>
    </source>
</evidence>
<evidence type="ECO:0000256" key="2">
    <source>
        <dbReference type="ARBA" id="ARBA00006234"/>
    </source>
</evidence>
<keyword evidence="5 15" id="KW-0808">Transferase</keyword>
<dbReference type="InterPro" id="IPR017441">
    <property type="entry name" value="Protein_kinase_ATP_BS"/>
</dbReference>
<dbReference type="PANTHER" id="PTHR43895:SF162">
    <property type="entry name" value="CBL-INTERACTING SERINE_THREONINE-PROTEIN KINASE 25"/>
    <property type="match status" value="1"/>
</dbReference>
<dbReference type="InterPro" id="IPR000719">
    <property type="entry name" value="Prot_kinase_dom"/>
</dbReference>
<evidence type="ECO:0000256" key="10">
    <source>
        <dbReference type="ARBA" id="ARBA00048679"/>
    </source>
</evidence>
<dbReference type="Pfam" id="PF00069">
    <property type="entry name" value="Pkinase"/>
    <property type="match status" value="1"/>
</dbReference>
<dbReference type="SUPFAM" id="SSF56112">
    <property type="entry name" value="Protein kinase-like (PK-like)"/>
    <property type="match status" value="1"/>
</dbReference>
<dbReference type="InterPro" id="IPR011009">
    <property type="entry name" value="Kinase-like_dom_sf"/>
</dbReference>
<evidence type="ECO:0000259" key="14">
    <source>
        <dbReference type="PROSITE" id="PS50816"/>
    </source>
</evidence>
<protein>
    <recommendedName>
        <fullName evidence="3">non-specific serine/threonine protein kinase</fullName>
        <ecNumber evidence="3">2.7.11.1</ecNumber>
    </recommendedName>
</protein>
<comment type="caution">
    <text evidence="15">The sequence shown here is derived from an EMBL/GenBank/DDBJ whole genome shotgun (WGS) entry which is preliminary data.</text>
</comment>
<dbReference type="EMBL" id="JASCZI010213174">
    <property type="protein sequence ID" value="MED6200943.1"/>
    <property type="molecule type" value="Genomic_DNA"/>
</dbReference>
<dbReference type="CDD" id="cd12195">
    <property type="entry name" value="CIPK_C"/>
    <property type="match status" value="1"/>
</dbReference>
<dbReference type="PROSITE" id="PS00107">
    <property type="entry name" value="PROTEIN_KINASE_ATP"/>
    <property type="match status" value="1"/>
</dbReference>
<dbReference type="GO" id="GO:0004691">
    <property type="term" value="F:cAMP-dependent protein kinase activity"/>
    <property type="evidence" value="ECO:0007669"/>
    <property type="project" value="UniProtKB-EC"/>
</dbReference>
<evidence type="ECO:0000256" key="7">
    <source>
        <dbReference type="ARBA" id="ARBA00022777"/>
    </source>
</evidence>
<evidence type="ECO:0000256" key="8">
    <source>
        <dbReference type="ARBA" id="ARBA00022840"/>
    </source>
</evidence>
<evidence type="ECO:0000259" key="13">
    <source>
        <dbReference type="PROSITE" id="PS50011"/>
    </source>
</evidence>
<organism evidence="15 16">
    <name type="scientific">Stylosanthes scabra</name>
    <dbReference type="NCBI Taxonomy" id="79078"/>
    <lineage>
        <taxon>Eukaryota</taxon>
        <taxon>Viridiplantae</taxon>
        <taxon>Streptophyta</taxon>
        <taxon>Embryophyta</taxon>
        <taxon>Tracheophyta</taxon>
        <taxon>Spermatophyta</taxon>
        <taxon>Magnoliopsida</taxon>
        <taxon>eudicotyledons</taxon>
        <taxon>Gunneridae</taxon>
        <taxon>Pentapetalae</taxon>
        <taxon>rosids</taxon>
        <taxon>fabids</taxon>
        <taxon>Fabales</taxon>
        <taxon>Fabaceae</taxon>
        <taxon>Papilionoideae</taxon>
        <taxon>50 kb inversion clade</taxon>
        <taxon>dalbergioids sensu lato</taxon>
        <taxon>Dalbergieae</taxon>
        <taxon>Pterocarpus clade</taxon>
        <taxon>Stylosanthes</taxon>
    </lineage>
</organism>
<comment type="catalytic activity">
    <reaction evidence="9">
        <text>L-threonyl-[protein] + ATP = O-phospho-L-threonyl-[protein] + ADP + H(+)</text>
        <dbReference type="Rhea" id="RHEA:46608"/>
        <dbReference type="Rhea" id="RHEA-COMP:11060"/>
        <dbReference type="Rhea" id="RHEA-COMP:11605"/>
        <dbReference type="ChEBI" id="CHEBI:15378"/>
        <dbReference type="ChEBI" id="CHEBI:30013"/>
        <dbReference type="ChEBI" id="CHEBI:30616"/>
        <dbReference type="ChEBI" id="CHEBI:61977"/>
        <dbReference type="ChEBI" id="CHEBI:456216"/>
        <dbReference type="EC" id="2.7.11.1"/>
    </reaction>
</comment>
<dbReference type="SMART" id="SM00220">
    <property type="entry name" value="S_TKc"/>
    <property type="match status" value="1"/>
</dbReference>
<evidence type="ECO:0000313" key="15">
    <source>
        <dbReference type="EMBL" id="MED6200943.1"/>
    </source>
</evidence>
<comment type="similarity">
    <text evidence="2">Belongs to the protein kinase superfamily. CAMK Ser/Thr protein kinase family. SNF1 subfamily.</text>
</comment>
<dbReference type="PROSITE" id="PS00108">
    <property type="entry name" value="PROTEIN_KINASE_ST"/>
    <property type="match status" value="1"/>
</dbReference>
<gene>
    <name evidence="15" type="primary">CIPK16_3</name>
    <name evidence="15" type="ORF">PIB30_090184</name>
</gene>
<dbReference type="Gene3D" id="1.10.510.10">
    <property type="entry name" value="Transferase(Phosphotransferase) domain 1"/>
    <property type="match status" value="1"/>
</dbReference>
<dbReference type="InterPro" id="IPR018451">
    <property type="entry name" value="NAF/FISL_domain"/>
</dbReference>
<evidence type="ECO:0000256" key="1">
    <source>
        <dbReference type="ARBA" id="ARBA00001936"/>
    </source>
</evidence>
<evidence type="ECO:0000313" key="16">
    <source>
        <dbReference type="Proteomes" id="UP001341840"/>
    </source>
</evidence>
<keyword evidence="4 12" id="KW-0723">Serine/threonine-protein kinase</keyword>
<proteinExistence type="inferred from homology"/>
<evidence type="ECO:0000256" key="3">
    <source>
        <dbReference type="ARBA" id="ARBA00012513"/>
    </source>
</evidence>
<evidence type="ECO:0000256" key="6">
    <source>
        <dbReference type="ARBA" id="ARBA00022741"/>
    </source>
</evidence>
<dbReference type="Gene3D" id="3.30.310.80">
    <property type="entry name" value="Kinase associated domain 1, KA1"/>
    <property type="match status" value="1"/>
</dbReference>
<dbReference type="InterPro" id="IPR008271">
    <property type="entry name" value="Ser/Thr_kinase_AS"/>
</dbReference>
<evidence type="ECO:0000256" key="9">
    <source>
        <dbReference type="ARBA" id="ARBA00047899"/>
    </source>
</evidence>
<feature type="domain" description="Protein kinase" evidence="13">
    <location>
        <begin position="12"/>
        <end position="266"/>
    </location>
</feature>
<dbReference type="Proteomes" id="UP001341840">
    <property type="component" value="Unassembled WGS sequence"/>
</dbReference>